<evidence type="ECO:0000313" key="6">
    <source>
        <dbReference type="Proteomes" id="UP001589814"/>
    </source>
</evidence>
<comment type="pathway">
    <text evidence="1 4">Glycan biosynthesis; trehalose biosynthesis.</text>
</comment>
<keyword evidence="3 4" id="KW-0378">Hydrolase</keyword>
<sequence>MNRPADNIDGAPPLPDPQRQWALFLDLDGTLVALVDHHDAIEVDDALRRRLKQLDEQLDGALAVVSGRAIDDLDRHLGLPWLALGGQHGAEWRESGGERQLSDRHQQALEAVRQRLDERLDAHDGLVVEDKGASIAIHYRHCPQAAEPLEQQLRELIAPFREALELNCGKFVFEIRGSGLDKGAVVARFLALETFRDRTPIFIGDDVTDEDGFRVARERGGWSVLVGDRDSDADFRLPGPPEVHGWLDRWIAALKKG</sequence>
<keyword evidence="6" id="KW-1185">Reference proteome</keyword>
<keyword evidence="4" id="KW-0460">Magnesium</keyword>
<keyword evidence="4" id="KW-0479">Metal-binding</keyword>
<evidence type="ECO:0000256" key="2">
    <source>
        <dbReference type="ARBA" id="ARBA00008770"/>
    </source>
</evidence>
<dbReference type="EMBL" id="JBHLVX010000042">
    <property type="protein sequence ID" value="MFC0268429.1"/>
    <property type="molecule type" value="Genomic_DNA"/>
</dbReference>
<dbReference type="SUPFAM" id="SSF56784">
    <property type="entry name" value="HAD-like"/>
    <property type="match status" value="1"/>
</dbReference>
<gene>
    <name evidence="5" type="primary">otsB</name>
    <name evidence="5" type="ORF">ACFFHW_10630</name>
</gene>
<proteinExistence type="inferred from homology"/>
<dbReference type="GO" id="GO:0004805">
    <property type="term" value="F:trehalose-phosphatase activity"/>
    <property type="evidence" value="ECO:0007669"/>
    <property type="project" value="UniProtKB-EC"/>
</dbReference>
<comment type="function">
    <text evidence="4">Removes the phosphate from trehalose 6-phosphate to produce free trehalose.</text>
</comment>
<dbReference type="CDD" id="cd01627">
    <property type="entry name" value="HAD_TPP"/>
    <property type="match status" value="1"/>
</dbReference>
<dbReference type="InterPro" id="IPR036412">
    <property type="entry name" value="HAD-like_sf"/>
</dbReference>
<comment type="caution">
    <text evidence="5">The sequence shown here is derived from an EMBL/GenBank/DDBJ whole genome shotgun (WGS) entry which is preliminary data.</text>
</comment>
<name>A0ABV6G451_9GAMM</name>
<dbReference type="NCBIfam" id="TIGR01484">
    <property type="entry name" value="HAD-SF-IIB"/>
    <property type="match status" value="1"/>
</dbReference>
<dbReference type="PANTHER" id="PTHR43768:SF3">
    <property type="entry name" value="TREHALOSE 6-PHOSPHATE PHOSPHATASE"/>
    <property type="match status" value="1"/>
</dbReference>
<reference evidence="5 6" key="1">
    <citation type="submission" date="2024-09" db="EMBL/GenBank/DDBJ databases">
        <authorList>
            <person name="Sun Q."/>
            <person name="Mori K."/>
        </authorList>
    </citation>
    <scope>NUCLEOTIDE SEQUENCE [LARGE SCALE GENOMIC DNA]</scope>
    <source>
        <strain evidence="5 6">CCM 7415</strain>
    </source>
</reference>
<dbReference type="Pfam" id="PF02358">
    <property type="entry name" value="Trehalose_PPase"/>
    <property type="match status" value="1"/>
</dbReference>
<organism evidence="5 6">
    <name type="scientific">Kushneria aurantia</name>
    <dbReference type="NCBI Taxonomy" id="504092"/>
    <lineage>
        <taxon>Bacteria</taxon>
        <taxon>Pseudomonadati</taxon>
        <taxon>Pseudomonadota</taxon>
        <taxon>Gammaproteobacteria</taxon>
        <taxon>Oceanospirillales</taxon>
        <taxon>Halomonadaceae</taxon>
        <taxon>Kushneria</taxon>
    </lineage>
</organism>
<evidence type="ECO:0000256" key="1">
    <source>
        <dbReference type="ARBA" id="ARBA00005199"/>
    </source>
</evidence>
<dbReference type="InterPro" id="IPR003337">
    <property type="entry name" value="Trehalose_PPase"/>
</dbReference>
<comment type="catalytic activity">
    <reaction evidence="4">
        <text>alpha,alpha-trehalose 6-phosphate + H2O = alpha,alpha-trehalose + phosphate</text>
        <dbReference type="Rhea" id="RHEA:23420"/>
        <dbReference type="ChEBI" id="CHEBI:15377"/>
        <dbReference type="ChEBI" id="CHEBI:16551"/>
        <dbReference type="ChEBI" id="CHEBI:43474"/>
        <dbReference type="ChEBI" id="CHEBI:58429"/>
        <dbReference type="EC" id="3.1.3.12"/>
    </reaction>
</comment>
<dbReference type="InterPro" id="IPR006379">
    <property type="entry name" value="HAD-SF_hydro_IIB"/>
</dbReference>
<dbReference type="PANTHER" id="PTHR43768">
    <property type="entry name" value="TREHALOSE 6-PHOSPHATE PHOSPHATASE"/>
    <property type="match status" value="1"/>
</dbReference>
<comment type="similarity">
    <text evidence="2 4">Belongs to the trehalose phosphatase family.</text>
</comment>
<evidence type="ECO:0000256" key="3">
    <source>
        <dbReference type="ARBA" id="ARBA00022801"/>
    </source>
</evidence>
<protein>
    <recommendedName>
        <fullName evidence="4">Trehalose 6-phosphate phosphatase</fullName>
        <ecNumber evidence="4">3.1.3.12</ecNumber>
    </recommendedName>
</protein>
<evidence type="ECO:0000313" key="5">
    <source>
        <dbReference type="EMBL" id="MFC0268429.1"/>
    </source>
</evidence>
<dbReference type="InterPro" id="IPR023214">
    <property type="entry name" value="HAD_sf"/>
</dbReference>
<dbReference type="NCBIfam" id="TIGR00685">
    <property type="entry name" value="T6PP"/>
    <property type="match status" value="1"/>
</dbReference>
<accession>A0ABV6G451</accession>
<dbReference type="Proteomes" id="UP001589814">
    <property type="component" value="Unassembled WGS sequence"/>
</dbReference>
<dbReference type="Gene3D" id="3.40.50.1000">
    <property type="entry name" value="HAD superfamily/HAD-like"/>
    <property type="match status" value="1"/>
</dbReference>
<dbReference type="InterPro" id="IPR044651">
    <property type="entry name" value="OTSB-like"/>
</dbReference>
<comment type="cofactor">
    <cofactor evidence="4">
        <name>Mg(2+)</name>
        <dbReference type="ChEBI" id="CHEBI:18420"/>
    </cofactor>
</comment>
<dbReference type="RefSeq" id="WP_019950299.1">
    <property type="nucleotide sequence ID" value="NZ_JBHLVX010000042.1"/>
</dbReference>
<dbReference type="Gene3D" id="3.30.70.1020">
    <property type="entry name" value="Trehalose-6-phosphate phosphatase related protein, domain 2"/>
    <property type="match status" value="1"/>
</dbReference>
<dbReference type="EC" id="3.1.3.12" evidence="4"/>
<dbReference type="PROSITE" id="PS01228">
    <property type="entry name" value="COF_1"/>
    <property type="match status" value="1"/>
</dbReference>
<evidence type="ECO:0000256" key="4">
    <source>
        <dbReference type="RuleBase" id="RU361117"/>
    </source>
</evidence>